<keyword evidence="3" id="KW-1185">Reference proteome</keyword>
<dbReference type="RefSeq" id="WP_092387619.1">
    <property type="nucleotide sequence ID" value="NZ_LT629787.1"/>
</dbReference>
<name>A0A1H2GYD8_9GAMM</name>
<organism evidence="2 3">
    <name type="scientific">Halopseudomonas salegens</name>
    <dbReference type="NCBI Taxonomy" id="1434072"/>
    <lineage>
        <taxon>Bacteria</taxon>
        <taxon>Pseudomonadati</taxon>
        <taxon>Pseudomonadota</taxon>
        <taxon>Gammaproteobacteria</taxon>
        <taxon>Pseudomonadales</taxon>
        <taxon>Pseudomonadaceae</taxon>
        <taxon>Halopseudomonas</taxon>
    </lineage>
</organism>
<dbReference type="EMBL" id="LT629787">
    <property type="protein sequence ID" value="SDU24643.1"/>
    <property type="molecule type" value="Genomic_DNA"/>
</dbReference>
<keyword evidence="1" id="KW-0472">Membrane</keyword>
<dbReference type="OrthoDB" id="7024310at2"/>
<evidence type="ECO:0000313" key="2">
    <source>
        <dbReference type="EMBL" id="SDU24643.1"/>
    </source>
</evidence>
<evidence type="ECO:0000313" key="3">
    <source>
        <dbReference type="Proteomes" id="UP000243924"/>
    </source>
</evidence>
<protein>
    <recommendedName>
        <fullName evidence="4">Multidrug transporter</fullName>
    </recommendedName>
</protein>
<dbReference type="Proteomes" id="UP000243924">
    <property type="component" value="Chromosome I"/>
</dbReference>
<proteinExistence type="predicted"/>
<evidence type="ECO:0008006" key="4">
    <source>
        <dbReference type="Google" id="ProtNLM"/>
    </source>
</evidence>
<reference evidence="3" key="1">
    <citation type="submission" date="2016-10" db="EMBL/GenBank/DDBJ databases">
        <authorList>
            <person name="Varghese N."/>
            <person name="Submissions S."/>
        </authorList>
    </citation>
    <scope>NUCLEOTIDE SEQUENCE [LARGE SCALE GENOMIC DNA]</scope>
    <source>
        <strain evidence="3">CECT 8338</strain>
    </source>
</reference>
<feature type="transmembrane region" description="Helical" evidence="1">
    <location>
        <begin position="25"/>
        <end position="46"/>
    </location>
</feature>
<dbReference type="AlphaFoldDB" id="A0A1H2GYD8"/>
<keyword evidence="1" id="KW-0812">Transmembrane</keyword>
<sequence length="153" mass="17077">MALGIILLLIWLVLLIRFPRVMVPASAGVVAVALLLAALVALWQWFNQRHTDELDFNFRYAPAECEPGQPLQLVLVNQSSRGISNITWQLIGSPAGMNTNMLDVGGAGANYRYDGPLPAGEEWQQCYELPRLRSGYRAQDLNFRAEHIRADVN</sequence>
<evidence type="ECO:0000256" key="1">
    <source>
        <dbReference type="SAM" id="Phobius"/>
    </source>
</evidence>
<gene>
    <name evidence="2" type="ORF">SAMN05216210_2642</name>
</gene>
<keyword evidence="1" id="KW-1133">Transmembrane helix</keyword>
<accession>A0A1H2GYD8</accession>
<dbReference type="STRING" id="1434072.SAMN05216210_2642"/>